<dbReference type="EMBL" id="LUCM01006025">
    <property type="protein sequence ID" value="KAA0191929.1"/>
    <property type="molecule type" value="Genomic_DNA"/>
</dbReference>
<comment type="caution">
    <text evidence="1">The sequence shown here is derived from an EMBL/GenBank/DDBJ whole genome shotgun (WGS) entry which is preliminary data.</text>
</comment>
<keyword evidence="2" id="KW-1185">Reference proteome</keyword>
<name>A0A8E0VG83_9TREM</name>
<evidence type="ECO:0000313" key="1">
    <source>
        <dbReference type="EMBL" id="KAA0191929.1"/>
    </source>
</evidence>
<dbReference type="AlphaFoldDB" id="A0A8E0VG83"/>
<sequence length="327" mass="36352">MKYEAKRIKHTVRKLGQDKIRLSRADVLADQAETAAGGPEELLRNLYAMHLKNYAYLQASELIPFFFAKMKTPMLNVEKFRRNSPTYSKLSLNDFVICFLNSDMRRNSRTFMPVDYLAYALQLVSADLSFLSSQMEHIPTLLSLPLQCKIDLHLFICLAVLSERITGFGDLFKLFGGNDRLVHFNRCYLSGEHGPGVQSVTGVSGHTLLSASDSKPENPIDQVSNSIPPGFVLVEDLRVLFLGAGLTCSTVESLLNRIGVTSSYPLDFTSFLFHLPLFVKAHEHIIQNPLHISTVIGGSAGIEKCTKPPCDSALWRQFNSILGSGPV</sequence>
<protein>
    <submittedName>
        <fullName evidence="1">Uncharacterized protein</fullName>
    </submittedName>
</protein>
<evidence type="ECO:0000313" key="2">
    <source>
        <dbReference type="Proteomes" id="UP000728185"/>
    </source>
</evidence>
<proteinExistence type="predicted"/>
<gene>
    <name evidence="1" type="ORF">FBUS_07849</name>
</gene>
<organism evidence="1 2">
    <name type="scientific">Fasciolopsis buskii</name>
    <dbReference type="NCBI Taxonomy" id="27845"/>
    <lineage>
        <taxon>Eukaryota</taxon>
        <taxon>Metazoa</taxon>
        <taxon>Spiralia</taxon>
        <taxon>Lophotrochozoa</taxon>
        <taxon>Platyhelminthes</taxon>
        <taxon>Trematoda</taxon>
        <taxon>Digenea</taxon>
        <taxon>Plagiorchiida</taxon>
        <taxon>Echinostomata</taxon>
        <taxon>Echinostomatoidea</taxon>
        <taxon>Fasciolidae</taxon>
        <taxon>Fasciolopsis</taxon>
    </lineage>
</organism>
<dbReference type="Proteomes" id="UP000728185">
    <property type="component" value="Unassembled WGS sequence"/>
</dbReference>
<dbReference type="OrthoDB" id="2121618at2759"/>
<accession>A0A8E0VG83</accession>
<reference evidence="1" key="1">
    <citation type="submission" date="2019-05" db="EMBL/GenBank/DDBJ databases">
        <title>Annotation for the trematode Fasciolopsis buski.</title>
        <authorList>
            <person name="Choi Y.-J."/>
        </authorList>
    </citation>
    <scope>NUCLEOTIDE SEQUENCE</scope>
    <source>
        <strain evidence="1">HT</strain>
        <tissue evidence="1">Whole worm</tissue>
    </source>
</reference>